<proteinExistence type="predicted"/>
<dbReference type="EMBL" id="JAPEVG010000240">
    <property type="protein sequence ID" value="KAJ8472944.1"/>
    <property type="molecule type" value="Genomic_DNA"/>
</dbReference>
<name>A0AAD7TR87_9APHY</name>
<organism evidence="2 3">
    <name type="scientific">Trametes cubensis</name>
    <dbReference type="NCBI Taxonomy" id="1111947"/>
    <lineage>
        <taxon>Eukaryota</taxon>
        <taxon>Fungi</taxon>
        <taxon>Dikarya</taxon>
        <taxon>Basidiomycota</taxon>
        <taxon>Agaricomycotina</taxon>
        <taxon>Agaricomycetes</taxon>
        <taxon>Polyporales</taxon>
        <taxon>Polyporaceae</taxon>
        <taxon>Trametes</taxon>
    </lineage>
</organism>
<evidence type="ECO:0000313" key="3">
    <source>
        <dbReference type="Proteomes" id="UP001215151"/>
    </source>
</evidence>
<feature type="region of interest" description="Disordered" evidence="1">
    <location>
        <begin position="137"/>
        <end position="176"/>
    </location>
</feature>
<evidence type="ECO:0000313" key="2">
    <source>
        <dbReference type="EMBL" id="KAJ8472944.1"/>
    </source>
</evidence>
<protein>
    <submittedName>
        <fullName evidence="2">Uncharacterized protein</fullName>
    </submittedName>
</protein>
<comment type="caution">
    <text evidence="2">The sequence shown here is derived from an EMBL/GenBank/DDBJ whole genome shotgun (WGS) entry which is preliminary data.</text>
</comment>
<accession>A0AAD7TR87</accession>
<sequence length="201" mass="19550">MLHASSPFDLELEGEACAAATSLYIPLLDPQPITADIEGVDNSGHTTWRIGPGVASGTLTEDSGLFTSATLVAGATDAHLVENDSVLSFAITIDCGLNSGIAACTAVGSAADIVSTATTTEAVSAFEVQVASTATGTGATASPTATSGQISQSLGSTPTKTSTGTDSGALSPTGGSGNGASAVGLSSLLVVPMVMTIASLL</sequence>
<reference evidence="2" key="1">
    <citation type="submission" date="2022-11" db="EMBL/GenBank/DDBJ databases">
        <title>Genome Sequence of Cubamyces cubensis.</title>
        <authorList>
            <person name="Buettner E."/>
        </authorList>
    </citation>
    <scope>NUCLEOTIDE SEQUENCE</scope>
    <source>
        <strain evidence="2">MPL-01</strain>
    </source>
</reference>
<dbReference type="Proteomes" id="UP001215151">
    <property type="component" value="Unassembled WGS sequence"/>
</dbReference>
<feature type="compositionally biased region" description="Low complexity" evidence="1">
    <location>
        <begin position="137"/>
        <end position="148"/>
    </location>
</feature>
<feature type="compositionally biased region" description="Polar residues" evidence="1">
    <location>
        <begin position="149"/>
        <end position="170"/>
    </location>
</feature>
<gene>
    <name evidence="2" type="ORF">ONZ51_g8186</name>
</gene>
<keyword evidence="3" id="KW-1185">Reference proteome</keyword>
<evidence type="ECO:0000256" key="1">
    <source>
        <dbReference type="SAM" id="MobiDB-lite"/>
    </source>
</evidence>
<dbReference type="AlphaFoldDB" id="A0AAD7TR87"/>